<protein>
    <submittedName>
        <fullName evidence="2">Uncharacterized protein</fullName>
    </submittedName>
</protein>
<dbReference type="Proteomes" id="UP000282985">
    <property type="component" value="Unassembled WGS sequence"/>
</dbReference>
<accession>A0A434AVJ5</accession>
<dbReference type="RefSeq" id="WP_127343438.1">
    <property type="nucleotide sequence ID" value="NZ_RJJX01000008.1"/>
</dbReference>
<name>A0A434AVJ5_9BACT</name>
<evidence type="ECO:0000256" key="1">
    <source>
        <dbReference type="SAM" id="SignalP"/>
    </source>
</evidence>
<comment type="caution">
    <text evidence="2">The sequence shown here is derived from an EMBL/GenBank/DDBJ whole genome shotgun (WGS) entry which is preliminary data.</text>
</comment>
<evidence type="ECO:0000313" key="3">
    <source>
        <dbReference type="Proteomes" id="UP000282985"/>
    </source>
</evidence>
<keyword evidence="1" id="KW-0732">Signal</keyword>
<feature type="chain" id="PRO_5018997572" evidence="1">
    <location>
        <begin position="24"/>
        <end position="242"/>
    </location>
</feature>
<feature type="signal peptide" evidence="1">
    <location>
        <begin position="1"/>
        <end position="23"/>
    </location>
</feature>
<organism evidence="2 3">
    <name type="scientific">Ancylomarina longa</name>
    <dbReference type="NCBI Taxonomy" id="2487017"/>
    <lineage>
        <taxon>Bacteria</taxon>
        <taxon>Pseudomonadati</taxon>
        <taxon>Bacteroidota</taxon>
        <taxon>Bacteroidia</taxon>
        <taxon>Marinilabiliales</taxon>
        <taxon>Marinifilaceae</taxon>
        <taxon>Ancylomarina</taxon>
    </lineage>
</organism>
<evidence type="ECO:0000313" key="2">
    <source>
        <dbReference type="EMBL" id="RUT78482.1"/>
    </source>
</evidence>
<sequence length="242" mass="25693">MKKLQKLLLVLCFTIGMLSNTYAQVPTPDATQTGVVAGGSFTYTVPNTAGQSWTWSVINSTGTVIDGTGGEFALVDVQDYEKKITWNTNGTFYIKVVTTNTTTLCTNEYAIQVDVSSNDYTVAYNAGTQIEYCADDANIASGMEITLDVTLAGSAPAATYYGMEVQYKVDSGATQTATIGTDNKFNIPGITIADAVNPGFTTVTVTLVQVKDKNGVIFNPTSGAEDIVITVNPIPAKPIITF</sequence>
<gene>
    <name evidence="2" type="ORF">DLK05_07860</name>
</gene>
<dbReference type="AlphaFoldDB" id="A0A434AVJ5"/>
<proteinExistence type="predicted"/>
<keyword evidence="3" id="KW-1185">Reference proteome</keyword>
<dbReference type="EMBL" id="RJJX01000008">
    <property type="protein sequence ID" value="RUT78482.1"/>
    <property type="molecule type" value="Genomic_DNA"/>
</dbReference>
<reference evidence="2 3" key="1">
    <citation type="submission" date="2018-11" db="EMBL/GenBank/DDBJ databases">
        <title>Parancylomarina longa gen. nov., sp. nov., isolated from sediments of southern Okinawa.</title>
        <authorList>
            <person name="Fu T."/>
        </authorList>
    </citation>
    <scope>NUCLEOTIDE SEQUENCE [LARGE SCALE GENOMIC DNA]</scope>
    <source>
        <strain evidence="2 3">T3-2 S1-C</strain>
    </source>
</reference>
<dbReference type="OrthoDB" id="1117572at2"/>